<dbReference type="PANTHER" id="PTHR42751:SF6">
    <property type="entry name" value="CONSERVED INTEGRAL MEMBRANE TRANSPORT PROTEIN-RELATED"/>
    <property type="match status" value="1"/>
</dbReference>
<feature type="transmembrane region" description="Helical" evidence="7">
    <location>
        <begin position="57"/>
        <end position="78"/>
    </location>
</feature>
<dbReference type="InterPro" id="IPR038770">
    <property type="entry name" value="Na+/solute_symporter_sf"/>
</dbReference>
<keyword evidence="4 7" id="KW-0812">Transmembrane</keyword>
<evidence type="ECO:0000313" key="10">
    <source>
        <dbReference type="Proteomes" id="UP000887023"/>
    </source>
</evidence>
<sequence length="393" mass="40061">MNDTALALVELGAVFFVLGVLGRLAGRFGMSPIPLYLLGGLAFGHGGLIPLGEAGAFGHLAAEIGVVLLLLLLGLEYTASELVTGMRRSWTAGVVDIVLNATPGVLMALLLGWGPVGALTLGGVTFISSSGIAAKLLTDLGRLGNRETPVVLSILVFEDLTMAVYLPILTAVLAGVGFWGGLQALAIALVVVTVVLVVALRYGRYVSAIVDSADREVFLLKLLGAALLVAGVASALQVSAAVGAFLLGIAISGSTARDATKLLEPLRDLFAAMFFVVIGLSTDPADIPPVLGWATVLAAVTTVTKLATGWWAARQHQVGRMGRARAGAALVARGEFSIVVAGLALAAGAVAAELATLATAYVLLMAVLGPVVARLVEPAVRLVGTASRSVVDC</sequence>
<feature type="domain" description="Cation/H+ exchanger transmembrane" evidence="8">
    <location>
        <begin position="18"/>
        <end position="372"/>
    </location>
</feature>
<dbReference type="Gene3D" id="1.20.1530.20">
    <property type="match status" value="1"/>
</dbReference>
<feature type="transmembrane region" description="Helical" evidence="7">
    <location>
        <begin position="150"/>
        <end position="176"/>
    </location>
</feature>
<comment type="similarity">
    <text evidence="2">Belongs to the monovalent cation:proton antiporter 2 (CPA2) transporter (TC 2.A.37) family.</text>
</comment>
<feature type="transmembrane region" description="Helical" evidence="7">
    <location>
        <begin position="222"/>
        <end position="251"/>
    </location>
</feature>
<feature type="transmembrane region" description="Helical" evidence="7">
    <location>
        <begin position="290"/>
        <end position="313"/>
    </location>
</feature>
<dbReference type="InterPro" id="IPR006153">
    <property type="entry name" value="Cation/H_exchanger_TM"/>
</dbReference>
<feature type="transmembrane region" description="Helical" evidence="7">
    <location>
        <begin position="119"/>
        <end position="138"/>
    </location>
</feature>
<evidence type="ECO:0000256" key="7">
    <source>
        <dbReference type="SAM" id="Phobius"/>
    </source>
</evidence>
<keyword evidence="10" id="KW-1185">Reference proteome</keyword>
<feature type="transmembrane region" description="Helical" evidence="7">
    <location>
        <begin position="182"/>
        <end position="202"/>
    </location>
</feature>
<evidence type="ECO:0000256" key="5">
    <source>
        <dbReference type="ARBA" id="ARBA00022989"/>
    </source>
</evidence>
<reference evidence="9" key="1">
    <citation type="submission" date="2021-07" db="EMBL/GenBank/DDBJ databases">
        <title>Candidatus Kaistella beijingensis sp. nov. isolated from a municipal wastewater treatment plant is involved in sludge foaming.</title>
        <authorList>
            <person name="Song Y."/>
            <person name="Liu S.-J."/>
        </authorList>
    </citation>
    <scope>NUCLEOTIDE SEQUENCE</scope>
    <source>
        <strain evidence="9">DSM 43998</strain>
    </source>
</reference>
<keyword evidence="6 7" id="KW-0472">Membrane</keyword>
<name>A0ABX8SEJ6_9ACTN</name>
<evidence type="ECO:0000256" key="2">
    <source>
        <dbReference type="ARBA" id="ARBA00005551"/>
    </source>
</evidence>
<feature type="transmembrane region" description="Helical" evidence="7">
    <location>
        <begin position="358"/>
        <end position="376"/>
    </location>
</feature>
<feature type="transmembrane region" description="Helical" evidence="7">
    <location>
        <begin position="334"/>
        <end position="352"/>
    </location>
</feature>
<evidence type="ECO:0000256" key="4">
    <source>
        <dbReference type="ARBA" id="ARBA00022692"/>
    </source>
</evidence>
<keyword evidence="5 7" id="KW-1133">Transmembrane helix</keyword>
<dbReference type="Proteomes" id="UP000887023">
    <property type="component" value="Chromosome"/>
</dbReference>
<feature type="transmembrane region" description="Helical" evidence="7">
    <location>
        <begin position="33"/>
        <end position="51"/>
    </location>
</feature>
<dbReference type="EMBL" id="CP079105">
    <property type="protein sequence ID" value="QXQ15756.1"/>
    <property type="molecule type" value="Genomic_DNA"/>
</dbReference>
<dbReference type="PANTHER" id="PTHR42751">
    <property type="entry name" value="SODIUM/HYDROGEN EXCHANGER FAMILY/TRKA DOMAIN PROTEIN"/>
    <property type="match status" value="1"/>
</dbReference>
<evidence type="ECO:0000256" key="6">
    <source>
        <dbReference type="ARBA" id="ARBA00023136"/>
    </source>
</evidence>
<evidence type="ECO:0000256" key="3">
    <source>
        <dbReference type="ARBA" id="ARBA00022448"/>
    </source>
</evidence>
<dbReference type="RefSeq" id="WP_066471872.1">
    <property type="nucleotide sequence ID" value="NZ_CBCRUZ010000001.1"/>
</dbReference>
<protein>
    <submittedName>
        <fullName evidence="9">Cation:proton antiporter</fullName>
    </submittedName>
</protein>
<evidence type="ECO:0000256" key="1">
    <source>
        <dbReference type="ARBA" id="ARBA00004141"/>
    </source>
</evidence>
<proteinExistence type="inferred from homology"/>
<evidence type="ECO:0000259" key="8">
    <source>
        <dbReference type="Pfam" id="PF00999"/>
    </source>
</evidence>
<accession>A0ABX8SEJ6</accession>
<organism evidence="9 10">
    <name type="scientific">Skermania pinensis</name>
    <dbReference type="NCBI Taxonomy" id="39122"/>
    <lineage>
        <taxon>Bacteria</taxon>
        <taxon>Bacillati</taxon>
        <taxon>Actinomycetota</taxon>
        <taxon>Actinomycetes</taxon>
        <taxon>Mycobacteriales</taxon>
        <taxon>Gordoniaceae</taxon>
        <taxon>Skermania</taxon>
    </lineage>
</organism>
<dbReference type="Pfam" id="PF00999">
    <property type="entry name" value="Na_H_Exchanger"/>
    <property type="match status" value="1"/>
</dbReference>
<comment type="subcellular location">
    <subcellularLocation>
        <location evidence="1">Membrane</location>
        <topology evidence="1">Multi-pass membrane protein</topology>
    </subcellularLocation>
</comment>
<keyword evidence="3" id="KW-0813">Transport</keyword>
<feature type="transmembrane region" description="Helical" evidence="7">
    <location>
        <begin position="6"/>
        <end position="26"/>
    </location>
</feature>
<gene>
    <name evidence="9" type="ORF">KV203_07650</name>
</gene>
<feature type="transmembrane region" description="Helical" evidence="7">
    <location>
        <begin position="90"/>
        <end position="113"/>
    </location>
</feature>
<evidence type="ECO:0000313" key="9">
    <source>
        <dbReference type="EMBL" id="QXQ15756.1"/>
    </source>
</evidence>